<dbReference type="SUPFAM" id="SSF55874">
    <property type="entry name" value="ATPase domain of HSP90 chaperone/DNA topoisomerase II/histidine kinase"/>
    <property type="match status" value="1"/>
</dbReference>
<protein>
    <recommendedName>
        <fullName evidence="2">histidine kinase</fullName>
        <ecNumber evidence="2">2.7.13.3</ecNumber>
    </recommendedName>
</protein>
<feature type="transmembrane region" description="Helical" evidence="9">
    <location>
        <begin position="48"/>
        <end position="67"/>
    </location>
</feature>
<dbReference type="Gene3D" id="3.30.565.10">
    <property type="entry name" value="Histidine kinase-like ATPase, C-terminal domain"/>
    <property type="match status" value="1"/>
</dbReference>
<sequence>MPAPPASFQPRLTVWSHTWRTALCLVLAAVALLAPAEGETLRWGLVAGPALVAELVLGTVSFVAMFYRRRWPATVALLCALCSAGSLAAAGPAALTLVSLATWRRFVPLALVALVGALATVTSSSLSESEPPVNGWIGLGSSLLLSAVLAGWGAYLGSRRELLGTLRERAERAEREQTLREDQARDHERARIAREMHDVVAHRISQVSMRAGALAYRQDLAGEQVREEVGLIQRSANEALQELRGVLGVLRDVDGSPVDAPQPTLTDLPALVQGARAEGTAVRLSTDLVQDVPDPLARTVYRVVQEGLTNAGKHAQGAQVEVALTGRAGKDLQVRVANRAPVSRRPPAPGAGLGLVGMRERVELLGGRLDHGPDAEGGFALEARLPWPS</sequence>
<keyword evidence="13" id="KW-1185">Reference proteome</keyword>
<reference evidence="12 13" key="1">
    <citation type="submission" date="2016-10" db="EMBL/GenBank/DDBJ databases">
        <authorList>
            <person name="de Groot N.N."/>
        </authorList>
    </citation>
    <scope>NUCLEOTIDE SEQUENCE [LARGE SCALE GENOMIC DNA]</scope>
    <source>
        <strain evidence="12 13">MON 2.2</strain>
    </source>
</reference>
<dbReference type="STRING" id="675864.SAMN04489747_2902"/>
<evidence type="ECO:0000313" key="13">
    <source>
        <dbReference type="Proteomes" id="UP000198546"/>
    </source>
</evidence>
<keyword evidence="4" id="KW-0808">Transferase</keyword>
<dbReference type="Pfam" id="PF02518">
    <property type="entry name" value="HATPase_c"/>
    <property type="match status" value="1"/>
</dbReference>
<keyword evidence="3" id="KW-0597">Phosphoprotein</keyword>
<feature type="domain" description="Signal transduction histidine kinase subgroup 3 dimerisation and phosphoacceptor" evidence="11">
    <location>
        <begin position="188"/>
        <end position="253"/>
    </location>
</feature>
<accession>A0A1G7BBC2</accession>
<evidence type="ECO:0000256" key="2">
    <source>
        <dbReference type="ARBA" id="ARBA00012438"/>
    </source>
</evidence>
<dbReference type="PANTHER" id="PTHR24421">
    <property type="entry name" value="NITRATE/NITRITE SENSOR PROTEIN NARX-RELATED"/>
    <property type="match status" value="1"/>
</dbReference>
<keyword evidence="9" id="KW-0472">Membrane</keyword>
<dbReference type="InterPro" id="IPR003594">
    <property type="entry name" value="HATPase_dom"/>
</dbReference>
<dbReference type="GO" id="GO:0046983">
    <property type="term" value="F:protein dimerization activity"/>
    <property type="evidence" value="ECO:0007669"/>
    <property type="project" value="InterPro"/>
</dbReference>
<keyword evidence="9" id="KW-0812">Transmembrane</keyword>
<evidence type="ECO:0000256" key="1">
    <source>
        <dbReference type="ARBA" id="ARBA00000085"/>
    </source>
</evidence>
<dbReference type="GO" id="GO:0005524">
    <property type="term" value="F:ATP binding"/>
    <property type="evidence" value="ECO:0007669"/>
    <property type="project" value="UniProtKB-KW"/>
</dbReference>
<dbReference type="EMBL" id="LT629688">
    <property type="protein sequence ID" value="SDE24414.1"/>
    <property type="molecule type" value="Genomic_DNA"/>
</dbReference>
<keyword evidence="8" id="KW-0902">Two-component regulatory system</keyword>
<keyword evidence="5" id="KW-0547">Nucleotide-binding</keyword>
<evidence type="ECO:0000256" key="8">
    <source>
        <dbReference type="ARBA" id="ARBA00023012"/>
    </source>
</evidence>
<evidence type="ECO:0000256" key="5">
    <source>
        <dbReference type="ARBA" id="ARBA00022741"/>
    </source>
</evidence>
<gene>
    <name evidence="12" type="ORF">SAMN04489747_2902</name>
</gene>
<evidence type="ECO:0000256" key="9">
    <source>
        <dbReference type="SAM" id="Phobius"/>
    </source>
</evidence>
<dbReference type="InterPro" id="IPR036890">
    <property type="entry name" value="HATPase_C_sf"/>
</dbReference>
<dbReference type="AlphaFoldDB" id="A0A1G7BBC2"/>
<dbReference type="RefSeq" id="WP_090594538.1">
    <property type="nucleotide sequence ID" value="NZ_LT629688.1"/>
</dbReference>
<organism evidence="12 13">
    <name type="scientific">Auraticoccus monumenti</name>
    <dbReference type="NCBI Taxonomy" id="675864"/>
    <lineage>
        <taxon>Bacteria</taxon>
        <taxon>Bacillati</taxon>
        <taxon>Actinomycetota</taxon>
        <taxon>Actinomycetes</taxon>
        <taxon>Propionibacteriales</taxon>
        <taxon>Propionibacteriaceae</taxon>
        <taxon>Auraticoccus</taxon>
    </lineage>
</organism>
<feature type="transmembrane region" description="Helical" evidence="9">
    <location>
        <begin position="74"/>
        <end position="100"/>
    </location>
</feature>
<dbReference type="Pfam" id="PF07730">
    <property type="entry name" value="HisKA_3"/>
    <property type="match status" value="1"/>
</dbReference>
<keyword evidence="6 12" id="KW-0418">Kinase</keyword>
<dbReference type="Proteomes" id="UP000198546">
    <property type="component" value="Chromosome i"/>
</dbReference>
<evidence type="ECO:0000259" key="10">
    <source>
        <dbReference type="Pfam" id="PF02518"/>
    </source>
</evidence>
<dbReference type="GO" id="GO:0000155">
    <property type="term" value="F:phosphorelay sensor kinase activity"/>
    <property type="evidence" value="ECO:0007669"/>
    <property type="project" value="InterPro"/>
</dbReference>
<comment type="catalytic activity">
    <reaction evidence="1">
        <text>ATP + protein L-histidine = ADP + protein N-phospho-L-histidine.</text>
        <dbReference type="EC" id="2.7.13.3"/>
    </reaction>
</comment>
<evidence type="ECO:0000256" key="6">
    <source>
        <dbReference type="ARBA" id="ARBA00022777"/>
    </source>
</evidence>
<name>A0A1G7BBC2_9ACTN</name>
<dbReference type="PANTHER" id="PTHR24421:SF10">
    <property type="entry name" value="NITRATE_NITRITE SENSOR PROTEIN NARQ"/>
    <property type="match status" value="1"/>
</dbReference>
<proteinExistence type="predicted"/>
<dbReference type="GO" id="GO:0016020">
    <property type="term" value="C:membrane"/>
    <property type="evidence" value="ECO:0007669"/>
    <property type="project" value="InterPro"/>
</dbReference>
<dbReference type="CDD" id="cd16917">
    <property type="entry name" value="HATPase_UhpB-NarQ-NarX-like"/>
    <property type="match status" value="1"/>
</dbReference>
<feature type="transmembrane region" description="Helical" evidence="9">
    <location>
        <begin position="106"/>
        <end position="126"/>
    </location>
</feature>
<evidence type="ECO:0000256" key="3">
    <source>
        <dbReference type="ARBA" id="ARBA00022553"/>
    </source>
</evidence>
<dbReference type="OrthoDB" id="227596at2"/>
<keyword evidence="7" id="KW-0067">ATP-binding</keyword>
<dbReference type="InterPro" id="IPR011712">
    <property type="entry name" value="Sig_transdc_His_kin_sub3_dim/P"/>
</dbReference>
<evidence type="ECO:0000256" key="4">
    <source>
        <dbReference type="ARBA" id="ARBA00022679"/>
    </source>
</evidence>
<dbReference type="InterPro" id="IPR050482">
    <property type="entry name" value="Sensor_HK_TwoCompSys"/>
</dbReference>
<dbReference type="Gene3D" id="1.20.5.1930">
    <property type="match status" value="1"/>
</dbReference>
<dbReference type="EC" id="2.7.13.3" evidence="2"/>
<feature type="transmembrane region" description="Helical" evidence="9">
    <location>
        <begin position="133"/>
        <end position="155"/>
    </location>
</feature>
<evidence type="ECO:0000313" key="12">
    <source>
        <dbReference type="EMBL" id="SDE24414.1"/>
    </source>
</evidence>
<evidence type="ECO:0000256" key="7">
    <source>
        <dbReference type="ARBA" id="ARBA00022840"/>
    </source>
</evidence>
<feature type="domain" description="Histidine kinase/HSP90-like ATPase" evidence="10">
    <location>
        <begin position="298"/>
        <end position="387"/>
    </location>
</feature>
<evidence type="ECO:0000259" key="11">
    <source>
        <dbReference type="Pfam" id="PF07730"/>
    </source>
</evidence>
<keyword evidence="9" id="KW-1133">Transmembrane helix</keyword>